<evidence type="ECO:0000313" key="2">
    <source>
        <dbReference type="Proteomes" id="UP000001401"/>
    </source>
</evidence>
<dbReference type="EMBL" id="CP002394">
    <property type="protein sequence ID" value="ADU31796.1"/>
    <property type="molecule type" value="Genomic_DNA"/>
</dbReference>
<sequence>MSLKELSEQEKYLLLELSYWDIPPLDFDINNDNFSITITEFFERAKEYERNEHRFHEIELIESILVDSPSLQRIELTAYQNNNPNDGNNSSGKSESGFVGYAFADDQGNIATAFRGSEDISDWDHLRTDWYSNVEAGLGREIQQQLEANAFFEKYTDNIGGEKILLGHSKGGNLASYVFANHYEDNNLHAYIVNGQPIHWRSLTPAQQEKFKGDNYEYIVHTGDIVSALGYAPYVTKTVTTNKPFLEYASEDIAYAHSLWSVDFNENGEFKEWHEGASLQRNIGNPIVATLMTRAERIEPLLTAAEISVAFANRVVDEITTYFYIFKTASLIIIENAVKGLVDKAKRAANTVVDGLTKLGNFSRKLINETKSAFDNLITSAKNLFSSTVNKIKGSGVAIEPYIKVQLARTSYYKSRLQSVKRRTNDLQNMVRILNNQISLMDNSFQIRTVSWQATNLLSNSERRINSNITYLNDMARLLEQNEAQLLSEAKSLSF</sequence>
<dbReference type="OrthoDB" id="9769481at2"/>
<keyword evidence="2" id="KW-1185">Reference proteome</keyword>
<dbReference type="SUPFAM" id="SSF53474">
    <property type="entry name" value="alpha/beta-Hydrolases"/>
    <property type="match status" value="1"/>
</dbReference>
<evidence type="ECO:0008006" key="3">
    <source>
        <dbReference type="Google" id="ProtNLM"/>
    </source>
</evidence>
<accession>E6TRG6</accession>
<dbReference type="InterPro" id="IPR024499">
    <property type="entry name" value="Mbeg1-like"/>
</dbReference>
<dbReference type="eggNOG" id="COG2203">
    <property type="taxonomic scope" value="Bacteria"/>
</dbReference>
<dbReference type="HOGENOM" id="CLU_550591_0_0_9"/>
<protein>
    <recommendedName>
        <fullName evidence="3">DUF2974 domain-containing protein</fullName>
    </recommendedName>
</protein>
<dbReference type="InterPro" id="IPR029058">
    <property type="entry name" value="AB_hydrolase_fold"/>
</dbReference>
<proteinExistence type="predicted"/>
<dbReference type="Gene3D" id="3.40.50.1820">
    <property type="entry name" value="alpha/beta hydrolase"/>
    <property type="match status" value="1"/>
</dbReference>
<dbReference type="STRING" id="649639.Bcell_3555"/>
<dbReference type="Pfam" id="PF11187">
    <property type="entry name" value="Mbeg1-like"/>
    <property type="match status" value="1"/>
</dbReference>
<name>E6TRG6_EVAC2</name>
<dbReference type="KEGG" id="bco:Bcell_3555"/>
<evidence type="ECO:0000313" key="1">
    <source>
        <dbReference type="EMBL" id="ADU31796.1"/>
    </source>
</evidence>
<dbReference type="Proteomes" id="UP000001401">
    <property type="component" value="Chromosome"/>
</dbReference>
<gene>
    <name evidence="1" type="ordered locus">Bcell_3555</name>
</gene>
<reference evidence="1 2" key="1">
    <citation type="submission" date="2010-12" db="EMBL/GenBank/DDBJ databases">
        <title>Complete sequence of Bacillus cellulosilyticus DSM 2522.</title>
        <authorList>
            <consortium name="US DOE Joint Genome Institute"/>
            <person name="Lucas S."/>
            <person name="Copeland A."/>
            <person name="Lapidus A."/>
            <person name="Cheng J.-F."/>
            <person name="Bruce D."/>
            <person name="Goodwin L."/>
            <person name="Pitluck S."/>
            <person name="Chertkov O."/>
            <person name="Detter J.C."/>
            <person name="Han C."/>
            <person name="Tapia R."/>
            <person name="Land M."/>
            <person name="Hauser L."/>
            <person name="Jeffries C."/>
            <person name="Kyrpides N."/>
            <person name="Ivanova N."/>
            <person name="Mikhailova N."/>
            <person name="Brumm P."/>
            <person name="Mead D."/>
            <person name="Woyke T."/>
        </authorList>
    </citation>
    <scope>NUCLEOTIDE SEQUENCE [LARGE SCALE GENOMIC DNA]</scope>
    <source>
        <strain evidence="2">ATCC 21833 / DSM 2522 / FERM P-1141 / JCM 9156 / N-4</strain>
    </source>
</reference>
<dbReference type="RefSeq" id="WP_013490127.1">
    <property type="nucleotide sequence ID" value="NC_014829.1"/>
</dbReference>
<organism evidence="1 2">
    <name type="scientific">Evansella cellulosilytica (strain ATCC 21833 / DSM 2522 / FERM P-1141 / JCM 9156 / N-4)</name>
    <name type="common">Bacillus cellulosilyticus</name>
    <dbReference type="NCBI Taxonomy" id="649639"/>
    <lineage>
        <taxon>Bacteria</taxon>
        <taxon>Bacillati</taxon>
        <taxon>Bacillota</taxon>
        <taxon>Bacilli</taxon>
        <taxon>Bacillales</taxon>
        <taxon>Bacillaceae</taxon>
        <taxon>Evansella</taxon>
    </lineage>
</organism>
<dbReference type="AlphaFoldDB" id="E6TRG6"/>